<dbReference type="InterPro" id="IPR053939">
    <property type="entry name" value="UTP25_C"/>
</dbReference>
<proteinExistence type="predicted"/>
<keyword evidence="4" id="KW-0804">Transcription</keyword>
<reference evidence="8" key="2">
    <citation type="submission" date="2020-08" db="EMBL/GenBank/DDBJ databases">
        <title>Plant Genome Project.</title>
        <authorList>
            <person name="Zhang R.-G."/>
        </authorList>
    </citation>
    <scope>NUCLEOTIDE SEQUENCE</scope>
    <source>
        <strain evidence="8">Huo1</strain>
        <tissue evidence="8">Leaf</tissue>
    </source>
</reference>
<name>A0A8X8W1B8_SALSN</name>
<dbReference type="PANTHER" id="PTHR12933">
    <property type="entry name" value="ORF PROTEIN-RELATED"/>
    <property type="match status" value="1"/>
</dbReference>
<dbReference type="GO" id="GO:0000987">
    <property type="term" value="F:cis-regulatory region sequence-specific DNA binding"/>
    <property type="evidence" value="ECO:0007669"/>
    <property type="project" value="InterPro"/>
</dbReference>
<dbReference type="Pfam" id="PF06862">
    <property type="entry name" value="Utp25_C"/>
    <property type="match status" value="1"/>
</dbReference>
<feature type="compositionally biased region" description="Basic residues" evidence="6">
    <location>
        <begin position="18"/>
        <end position="34"/>
    </location>
</feature>
<gene>
    <name evidence="8" type="ORF">SASPL_155147</name>
</gene>
<dbReference type="PROSITE" id="PS50066">
    <property type="entry name" value="MADS_BOX_2"/>
    <property type="match status" value="1"/>
</dbReference>
<evidence type="ECO:0000256" key="4">
    <source>
        <dbReference type="ARBA" id="ARBA00023163"/>
    </source>
</evidence>
<dbReference type="SMART" id="SM00432">
    <property type="entry name" value="MADS"/>
    <property type="match status" value="1"/>
</dbReference>
<dbReference type="GO" id="GO:0045944">
    <property type="term" value="P:positive regulation of transcription by RNA polymerase II"/>
    <property type="evidence" value="ECO:0007669"/>
    <property type="project" value="InterPro"/>
</dbReference>
<feature type="region of interest" description="Disordered" evidence="6">
    <location>
        <begin position="1"/>
        <end position="49"/>
    </location>
</feature>
<dbReference type="Pfam" id="PF00319">
    <property type="entry name" value="SRF-TF"/>
    <property type="match status" value="1"/>
</dbReference>
<evidence type="ECO:0000256" key="1">
    <source>
        <dbReference type="ARBA" id="ARBA00004123"/>
    </source>
</evidence>
<evidence type="ECO:0000256" key="3">
    <source>
        <dbReference type="ARBA" id="ARBA00023125"/>
    </source>
</evidence>
<dbReference type="GO" id="GO:0046983">
    <property type="term" value="F:protein dimerization activity"/>
    <property type="evidence" value="ECO:0007669"/>
    <property type="project" value="InterPro"/>
</dbReference>
<comment type="caution">
    <text evidence="8">The sequence shown here is derived from an EMBL/GenBank/DDBJ whole genome shotgun (WGS) entry which is preliminary data.</text>
</comment>
<feature type="domain" description="MADS-box" evidence="7">
    <location>
        <begin position="270"/>
        <end position="312"/>
    </location>
</feature>
<protein>
    <recommendedName>
        <fullName evidence="7">MADS-box domain-containing protein</fullName>
    </recommendedName>
</protein>
<evidence type="ECO:0000313" key="8">
    <source>
        <dbReference type="EMBL" id="KAG6386255.1"/>
    </source>
</evidence>
<dbReference type="GO" id="GO:0000462">
    <property type="term" value="P:maturation of SSU-rRNA from tricistronic rRNA transcript (SSU-rRNA, 5.8S rRNA, LSU-rRNA)"/>
    <property type="evidence" value="ECO:0007669"/>
    <property type="project" value="TreeGrafter"/>
</dbReference>
<dbReference type="CDD" id="cd00266">
    <property type="entry name" value="MADS_SRF_like"/>
    <property type="match status" value="1"/>
</dbReference>
<evidence type="ECO:0000256" key="6">
    <source>
        <dbReference type="SAM" id="MobiDB-lite"/>
    </source>
</evidence>
<dbReference type="PANTHER" id="PTHR12933:SF0">
    <property type="entry name" value="U3 SMALL NUCLEOLAR RNA-ASSOCIATED PROTEIN 25 HOMOLOG"/>
    <property type="match status" value="1"/>
</dbReference>
<evidence type="ECO:0000313" key="9">
    <source>
        <dbReference type="Proteomes" id="UP000298416"/>
    </source>
</evidence>
<dbReference type="Proteomes" id="UP000298416">
    <property type="component" value="Unassembled WGS sequence"/>
</dbReference>
<dbReference type="AlphaFoldDB" id="A0A8X8W1B8"/>
<feature type="compositionally biased region" description="Basic and acidic residues" evidence="6">
    <location>
        <begin position="35"/>
        <end position="44"/>
    </location>
</feature>
<evidence type="ECO:0000256" key="5">
    <source>
        <dbReference type="ARBA" id="ARBA00023242"/>
    </source>
</evidence>
<comment type="subcellular location">
    <subcellularLocation>
        <location evidence="1">Nucleus</location>
    </subcellularLocation>
</comment>
<dbReference type="EMBL" id="PNBA02000022">
    <property type="protein sequence ID" value="KAG6386255.1"/>
    <property type="molecule type" value="Genomic_DNA"/>
</dbReference>
<dbReference type="InterPro" id="IPR036879">
    <property type="entry name" value="TF_MADSbox_sf"/>
</dbReference>
<sequence>MGAPKRQRSPKDEEKLTAKQRKTGKHGVPAKKLHDKVEQRVDEHSEGEEAELVANTNTKLTVYDSLLKKLGTQNVSVADAIRRRYLDGQAREIGVHISLASSFHGLSSTTAFLHGWEKLTVINIFLRIFPKIKDSVQDGVMIFASSYFEYVRLRNYLKSQSASVCLFGEYIKRNEISHVRGEFFRGEKKIMLYTERAHFYYRYKICGVKNLIIYSLPDREEFYPQIINFLEESDNMNCRVLFSRLDNLRLERIDGSTAAKRKINSDKGIKIKHEEIPDKDRRNATFLKRTKGLKKKANELSILCGVDIGLVIHKKEQSNAALWPSPESFGSRLQEFLEFRNEERKRRMTTHEGLMKQMVQGEMENLEKMKKAIQLKESRQLVMKSMQTDSFNGFGIDQLRMP</sequence>
<dbReference type="InterPro" id="IPR033897">
    <property type="entry name" value="SRF-like_MADS-box"/>
</dbReference>
<dbReference type="SUPFAM" id="SSF55455">
    <property type="entry name" value="SRF-like"/>
    <property type="match status" value="1"/>
</dbReference>
<dbReference type="GO" id="GO:0000981">
    <property type="term" value="F:DNA-binding transcription factor activity, RNA polymerase II-specific"/>
    <property type="evidence" value="ECO:0007669"/>
    <property type="project" value="InterPro"/>
</dbReference>
<dbReference type="GO" id="GO:0032040">
    <property type="term" value="C:small-subunit processome"/>
    <property type="evidence" value="ECO:0007669"/>
    <property type="project" value="TreeGrafter"/>
</dbReference>
<keyword evidence="2" id="KW-0805">Transcription regulation</keyword>
<dbReference type="PRINTS" id="PR00404">
    <property type="entry name" value="MADSDOMAIN"/>
</dbReference>
<organism evidence="8">
    <name type="scientific">Salvia splendens</name>
    <name type="common">Scarlet sage</name>
    <dbReference type="NCBI Taxonomy" id="180675"/>
    <lineage>
        <taxon>Eukaryota</taxon>
        <taxon>Viridiplantae</taxon>
        <taxon>Streptophyta</taxon>
        <taxon>Embryophyta</taxon>
        <taxon>Tracheophyta</taxon>
        <taxon>Spermatophyta</taxon>
        <taxon>Magnoliopsida</taxon>
        <taxon>eudicotyledons</taxon>
        <taxon>Gunneridae</taxon>
        <taxon>Pentapetalae</taxon>
        <taxon>asterids</taxon>
        <taxon>lamiids</taxon>
        <taxon>Lamiales</taxon>
        <taxon>Lamiaceae</taxon>
        <taxon>Nepetoideae</taxon>
        <taxon>Mentheae</taxon>
        <taxon>Salviinae</taxon>
        <taxon>Salvia</taxon>
        <taxon>Salvia subgen. Calosphace</taxon>
        <taxon>core Calosphace</taxon>
    </lineage>
</organism>
<keyword evidence="3" id="KW-0238">DNA-binding</keyword>
<dbReference type="GO" id="GO:0019843">
    <property type="term" value="F:rRNA binding"/>
    <property type="evidence" value="ECO:0007669"/>
    <property type="project" value="TreeGrafter"/>
</dbReference>
<accession>A0A8X8W1B8</accession>
<dbReference type="InterPro" id="IPR010678">
    <property type="entry name" value="UTP25"/>
</dbReference>
<dbReference type="GO" id="GO:0034511">
    <property type="term" value="F:U3 snoRNA binding"/>
    <property type="evidence" value="ECO:0007669"/>
    <property type="project" value="InterPro"/>
</dbReference>
<keyword evidence="5" id="KW-0539">Nucleus</keyword>
<evidence type="ECO:0000259" key="7">
    <source>
        <dbReference type="PROSITE" id="PS50066"/>
    </source>
</evidence>
<dbReference type="InterPro" id="IPR002100">
    <property type="entry name" value="TF_MADSbox"/>
</dbReference>
<reference evidence="8" key="1">
    <citation type="submission" date="2018-01" db="EMBL/GenBank/DDBJ databases">
        <authorList>
            <person name="Mao J.F."/>
        </authorList>
    </citation>
    <scope>NUCLEOTIDE SEQUENCE</scope>
    <source>
        <strain evidence="8">Huo1</strain>
        <tissue evidence="8">Leaf</tissue>
    </source>
</reference>
<keyword evidence="9" id="KW-1185">Reference proteome</keyword>
<evidence type="ECO:0000256" key="2">
    <source>
        <dbReference type="ARBA" id="ARBA00023015"/>
    </source>
</evidence>
<dbReference type="Gene3D" id="3.40.1810.10">
    <property type="entry name" value="Transcription factor, MADS-box"/>
    <property type="match status" value="1"/>
</dbReference>